<keyword evidence="1" id="KW-0732">Signal</keyword>
<dbReference type="InterPro" id="IPR050111">
    <property type="entry name" value="C-type_lectin/snaclec_domain"/>
</dbReference>
<gene>
    <name evidence="3" type="ORF">ACJMK2_000547</name>
</gene>
<evidence type="ECO:0000256" key="1">
    <source>
        <dbReference type="SAM" id="SignalP"/>
    </source>
</evidence>
<dbReference type="InterPro" id="IPR016187">
    <property type="entry name" value="CTDL_fold"/>
</dbReference>
<dbReference type="InterPro" id="IPR001304">
    <property type="entry name" value="C-type_lectin-like"/>
</dbReference>
<dbReference type="Gene3D" id="3.10.100.10">
    <property type="entry name" value="Mannose-Binding Protein A, subunit A"/>
    <property type="match status" value="1"/>
</dbReference>
<dbReference type="PANTHER" id="PTHR22803">
    <property type="entry name" value="MANNOSE, PHOSPHOLIPASE, LECTIN RECEPTOR RELATED"/>
    <property type="match status" value="1"/>
</dbReference>
<dbReference type="EMBL" id="JBJQND010000001">
    <property type="protein sequence ID" value="KAL3888168.1"/>
    <property type="molecule type" value="Genomic_DNA"/>
</dbReference>
<name>A0ABD3XRY5_SINWO</name>
<evidence type="ECO:0000313" key="4">
    <source>
        <dbReference type="Proteomes" id="UP001634394"/>
    </source>
</evidence>
<dbReference type="Proteomes" id="UP001634394">
    <property type="component" value="Unassembled WGS sequence"/>
</dbReference>
<evidence type="ECO:0000313" key="3">
    <source>
        <dbReference type="EMBL" id="KAL3888168.1"/>
    </source>
</evidence>
<feature type="domain" description="C-type lectin" evidence="2">
    <location>
        <begin position="128"/>
        <end position="238"/>
    </location>
</feature>
<feature type="chain" id="PRO_5044842031" description="C-type lectin domain-containing protein" evidence="1">
    <location>
        <begin position="27"/>
        <end position="241"/>
    </location>
</feature>
<dbReference type="Pfam" id="PF00059">
    <property type="entry name" value="Lectin_C"/>
    <property type="match status" value="1"/>
</dbReference>
<dbReference type="SUPFAM" id="SSF56436">
    <property type="entry name" value="C-type lectin-like"/>
    <property type="match status" value="1"/>
</dbReference>
<evidence type="ECO:0000259" key="2">
    <source>
        <dbReference type="PROSITE" id="PS50041"/>
    </source>
</evidence>
<reference evidence="3 4" key="1">
    <citation type="submission" date="2024-11" db="EMBL/GenBank/DDBJ databases">
        <title>Chromosome-level genome assembly of the freshwater bivalve Anodonta woodiana.</title>
        <authorList>
            <person name="Chen X."/>
        </authorList>
    </citation>
    <scope>NUCLEOTIDE SEQUENCE [LARGE SCALE GENOMIC DNA]</scope>
    <source>
        <strain evidence="3">MN2024</strain>
        <tissue evidence="3">Gills</tissue>
    </source>
</reference>
<proteinExistence type="predicted"/>
<comment type="caution">
    <text evidence="3">The sequence shown here is derived from an EMBL/GenBank/DDBJ whole genome shotgun (WGS) entry which is preliminary data.</text>
</comment>
<dbReference type="SMART" id="SM00034">
    <property type="entry name" value="CLECT"/>
    <property type="match status" value="1"/>
</dbReference>
<protein>
    <recommendedName>
        <fullName evidence="2">C-type lectin domain-containing protein</fullName>
    </recommendedName>
</protein>
<dbReference type="CDD" id="cd00037">
    <property type="entry name" value="CLECT"/>
    <property type="match status" value="1"/>
</dbReference>
<keyword evidence="4" id="KW-1185">Reference proteome</keyword>
<dbReference type="PROSITE" id="PS50041">
    <property type="entry name" value="C_TYPE_LECTIN_2"/>
    <property type="match status" value="1"/>
</dbReference>
<accession>A0ABD3XRY5</accession>
<sequence length="241" mass="27874">MNLGLKMASVFNFFSCVIFLFGNSLCVDNLTKSCSNWEEDHDSVNNLDASVSLWERNDCPSIDCAIRCDRDPSCRSFFHHPTYEKCLASSSYKRGLPTDKAGQQGWVYYTKKQYCDQGYSFNQSLSLCYKLYLIELSFNDAMIKCEKDGAKLMTINNEAEFRFIKEVMKNGWPPRTVIGLRAVGANREWKTWNGQTAPYLYWGIDQPDNNDGMENCVELMSDEYNDFPCFESKQFVCQRFI</sequence>
<dbReference type="InterPro" id="IPR016186">
    <property type="entry name" value="C-type_lectin-like/link_sf"/>
</dbReference>
<feature type="signal peptide" evidence="1">
    <location>
        <begin position="1"/>
        <end position="26"/>
    </location>
</feature>
<dbReference type="SUPFAM" id="SSF57414">
    <property type="entry name" value="Hairpin loop containing domain-like"/>
    <property type="match status" value="1"/>
</dbReference>
<dbReference type="AlphaFoldDB" id="A0ABD3XRY5"/>
<organism evidence="3 4">
    <name type="scientific">Sinanodonta woodiana</name>
    <name type="common">Chinese pond mussel</name>
    <name type="synonym">Anodonta woodiana</name>
    <dbReference type="NCBI Taxonomy" id="1069815"/>
    <lineage>
        <taxon>Eukaryota</taxon>
        <taxon>Metazoa</taxon>
        <taxon>Spiralia</taxon>
        <taxon>Lophotrochozoa</taxon>
        <taxon>Mollusca</taxon>
        <taxon>Bivalvia</taxon>
        <taxon>Autobranchia</taxon>
        <taxon>Heteroconchia</taxon>
        <taxon>Palaeoheterodonta</taxon>
        <taxon>Unionida</taxon>
        <taxon>Unionoidea</taxon>
        <taxon>Unionidae</taxon>
        <taxon>Unioninae</taxon>
        <taxon>Sinanodonta</taxon>
    </lineage>
</organism>